<proteinExistence type="predicted"/>
<dbReference type="Proteomes" id="UP000266298">
    <property type="component" value="Unassembled WGS sequence"/>
</dbReference>
<comment type="caution">
    <text evidence="1">The sequence shown here is derived from an EMBL/GenBank/DDBJ whole genome shotgun (WGS) entry which is preliminary data.</text>
</comment>
<dbReference type="AlphaFoldDB" id="A0A399NQ78"/>
<dbReference type="Gene3D" id="3.40.50.1820">
    <property type="entry name" value="alpha/beta hydrolase"/>
    <property type="match status" value="1"/>
</dbReference>
<name>A0A399NQ78_9MICO</name>
<dbReference type="GO" id="GO:0016787">
    <property type="term" value="F:hydrolase activity"/>
    <property type="evidence" value="ECO:0007669"/>
    <property type="project" value="UniProtKB-KW"/>
</dbReference>
<feature type="non-terminal residue" evidence="1">
    <location>
        <position position="90"/>
    </location>
</feature>
<sequence>MLTETDLRLPDGRALHCYDTGPGDGADLVVVYHHGTPNVGPPPAPLVEAPAGRGIRWISYDRPGYGGSTRHPGRAVADAAADDAAVADAL</sequence>
<organism evidence="1 2">
    <name type="scientific">Clavibacter michiganensis</name>
    <dbReference type="NCBI Taxonomy" id="28447"/>
    <lineage>
        <taxon>Bacteria</taxon>
        <taxon>Bacillati</taxon>
        <taxon>Actinomycetota</taxon>
        <taxon>Actinomycetes</taxon>
        <taxon>Micrococcales</taxon>
        <taxon>Microbacteriaceae</taxon>
        <taxon>Clavibacter</taxon>
    </lineage>
</organism>
<evidence type="ECO:0000313" key="1">
    <source>
        <dbReference type="EMBL" id="RII96021.1"/>
    </source>
</evidence>
<keyword evidence="1" id="KW-0378">Hydrolase</keyword>
<protein>
    <submittedName>
        <fullName evidence="1">Alpha/beta hydrolase</fullName>
    </submittedName>
</protein>
<evidence type="ECO:0000313" key="2">
    <source>
        <dbReference type="Proteomes" id="UP000266298"/>
    </source>
</evidence>
<reference evidence="1 2" key="1">
    <citation type="submission" date="2018-08" db="EMBL/GenBank/DDBJ databases">
        <title>Genome Sequence of Clavibacter michiganensis Subspecies type strains, and the Atypical Peach-Colored Strains Isolated from Tomato.</title>
        <authorList>
            <person name="Osdaghi E."/>
            <person name="Portier P."/>
            <person name="Briand M."/>
            <person name="Jacques M.-A."/>
        </authorList>
    </citation>
    <scope>NUCLEOTIDE SEQUENCE [LARGE SCALE GENOMIC DNA]</scope>
    <source>
        <strain evidence="1 2">CFBP 7493</strain>
    </source>
</reference>
<accession>A0A399NQ78</accession>
<dbReference type="SUPFAM" id="SSF53474">
    <property type="entry name" value="alpha/beta-Hydrolases"/>
    <property type="match status" value="1"/>
</dbReference>
<dbReference type="InterPro" id="IPR029058">
    <property type="entry name" value="AB_hydrolase_fold"/>
</dbReference>
<dbReference type="EMBL" id="QWEC01000249">
    <property type="protein sequence ID" value="RII96021.1"/>
    <property type="molecule type" value="Genomic_DNA"/>
</dbReference>
<gene>
    <name evidence="1" type="ORF">DZF96_12970</name>
</gene>